<dbReference type="OrthoDB" id="2507498at2759"/>
<dbReference type="Proteomes" id="UP000238274">
    <property type="component" value="Unassembled WGS sequence"/>
</dbReference>
<dbReference type="EMBL" id="PKSM01000120">
    <property type="protein sequence ID" value="POW10267.1"/>
    <property type="molecule type" value="Genomic_DNA"/>
</dbReference>
<feature type="region of interest" description="Disordered" evidence="1">
    <location>
        <begin position="50"/>
        <end position="81"/>
    </location>
</feature>
<keyword evidence="3" id="KW-1185">Reference proteome</keyword>
<dbReference type="VEuPathDB" id="FungiDB:PSHT_08825"/>
<evidence type="ECO:0000313" key="3">
    <source>
        <dbReference type="Proteomes" id="UP000238274"/>
    </source>
</evidence>
<reference evidence="3" key="3">
    <citation type="journal article" date="2018" name="Mol. Plant Microbe Interact.">
        <title>Genome sequence resources for the wheat stripe rust pathogen (Puccinia striiformis f. sp. tritici) and the barley stripe rust pathogen (Puccinia striiformis f. sp. hordei).</title>
        <authorList>
            <person name="Xia C."/>
            <person name="Wang M."/>
            <person name="Yin C."/>
            <person name="Cornejo O.E."/>
            <person name="Hulbert S.H."/>
            <person name="Chen X."/>
        </authorList>
    </citation>
    <scope>NUCLEOTIDE SEQUENCE [LARGE SCALE GENOMIC DNA]</scope>
    <source>
        <strain evidence="3">93TX-2</strain>
    </source>
</reference>
<evidence type="ECO:0000313" key="2">
    <source>
        <dbReference type="EMBL" id="POW10267.1"/>
    </source>
</evidence>
<gene>
    <name evidence="2" type="ORF">PSHT_08825</name>
</gene>
<organism evidence="2 3">
    <name type="scientific">Puccinia striiformis</name>
    <dbReference type="NCBI Taxonomy" id="27350"/>
    <lineage>
        <taxon>Eukaryota</taxon>
        <taxon>Fungi</taxon>
        <taxon>Dikarya</taxon>
        <taxon>Basidiomycota</taxon>
        <taxon>Pucciniomycotina</taxon>
        <taxon>Pucciniomycetes</taxon>
        <taxon>Pucciniales</taxon>
        <taxon>Pucciniaceae</taxon>
        <taxon>Puccinia</taxon>
    </lineage>
</organism>
<protein>
    <submittedName>
        <fullName evidence="2">Uncharacterized protein</fullName>
    </submittedName>
</protein>
<dbReference type="AlphaFoldDB" id="A0A2S4VL36"/>
<reference evidence="3" key="2">
    <citation type="journal article" date="2018" name="BMC Genomics">
        <title>Genomic insights into host adaptation between the wheat stripe rust pathogen (Puccinia striiformis f. sp. tritici) and the barley stripe rust pathogen (Puccinia striiformis f. sp. hordei).</title>
        <authorList>
            <person name="Xia C."/>
            <person name="Wang M."/>
            <person name="Yin C."/>
            <person name="Cornejo O.E."/>
            <person name="Hulbert S.H."/>
            <person name="Chen X."/>
        </authorList>
    </citation>
    <scope>NUCLEOTIDE SEQUENCE [LARGE SCALE GENOMIC DNA]</scope>
    <source>
        <strain evidence="3">93TX-2</strain>
    </source>
</reference>
<name>A0A2S4VL36_9BASI</name>
<accession>A0A2S4VL36</accession>
<proteinExistence type="predicted"/>
<comment type="caution">
    <text evidence="2">The sequence shown here is derived from an EMBL/GenBank/DDBJ whole genome shotgun (WGS) entry which is preliminary data.</text>
</comment>
<sequence length="127" mass="14344">MSNETDFEEHPLKNRKQGRKHCNILGVPWRNSKLTQIFILLDEISVLEKESSLTKPSGPPPRVCRQIEHPPPASLDSSPGLPEDCYSSRWRKKLKPSQLRALKPSTPCNLKRIARKIQAAVSTPSHS</sequence>
<evidence type="ECO:0000256" key="1">
    <source>
        <dbReference type="SAM" id="MobiDB-lite"/>
    </source>
</evidence>
<reference evidence="2 3" key="1">
    <citation type="submission" date="2017-12" db="EMBL/GenBank/DDBJ databases">
        <title>Gene loss provides genomic basis for host adaptation in cereal stripe rust fungi.</title>
        <authorList>
            <person name="Xia C."/>
        </authorList>
    </citation>
    <scope>NUCLEOTIDE SEQUENCE [LARGE SCALE GENOMIC DNA]</scope>
    <source>
        <strain evidence="2 3">93TX-2</strain>
    </source>
</reference>
<dbReference type="VEuPathDB" id="FungiDB:PSTT_05569"/>